<dbReference type="EMBL" id="CAJA01000346">
    <property type="protein sequence ID" value="CCH74240.1"/>
    <property type="molecule type" value="Genomic_DNA"/>
</dbReference>
<name>W6JZS5_9MICO</name>
<keyword evidence="4" id="KW-1185">Reference proteome</keyword>
<organism evidence="3 4">
    <name type="scientific">Nostocoides australiense Ben110</name>
    <dbReference type="NCBI Taxonomy" id="1193182"/>
    <lineage>
        <taxon>Bacteria</taxon>
        <taxon>Bacillati</taxon>
        <taxon>Actinomycetota</taxon>
        <taxon>Actinomycetes</taxon>
        <taxon>Micrococcales</taxon>
        <taxon>Intrasporangiaceae</taxon>
        <taxon>Nostocoides</taxon>
    </lineage>
</organism>
<evidence type="ECO:0000313" key="4">
    <source>
        <dbReference type="Proteomes" id="UP000035763"/>
    </source>
</evidence>
<feature type="signal peptide" evidence="2">
    <location>
        <begin position="1"/>
        <end position="24"/>
    </location>
</feature>
<dbReference type="STRING" id="1193182.BN11_410003"/>
<evidence type="ECO:0000256" key="2">
    <source>
        <dbReference type="SAM" id="SignalP"/>
    </source>
</evidence>
<dbReference type="RefSeq" id="WP_048694850.1">
    <property type="nucleotide sequence ID" value="NZ_HG764815.1"/>
</dbReference>
<feature type="region of interest" description="Disordered" evidence="1">
    <location>
        <begin position="26"/>
        <end position="74"/>
    </location>
</feature>
<gene>
    <name evidence="3" type="ORF">BN11_410003</name>
</gene>
<sequence>MRTAPLAIASALVLLLTACGTQVADPGASGSGGAAPTTGTGAAGMPPGATATPAGGGSSSAAKSGPPSAKATSGTGEFIAAATVLEKKGEGPQLCLGGVAESLPPQCGGPVIDNWDWATAPKSETAADVRWGEYLVIGTYDAAASTFHLTKPATTREEYDGPLPTAPPDAMFTTPCPVPEGGWRVVDPAKATRAAQDAALEAAAKLPTYAAAWLDQSINPADPEKQPEAMNDPVKLILNVKVTTDAAGAEKQLREIWGGMLCVSEGGRPEAELRKIQEELSGKHGMLFSAVDGQTSTVEFGVIWDDGSLQKAMDAAYGLGVVHVTSALQPYPG</sequence>
<dbReference type="PROSITE" id="PS51257">
    <property type="entry name" value="PROKAR_LIPOPROTEIN"/>
    <property type="match status" value="1"/>
</dbReference>
<feature type="chain" id="PRO_5004879028" evidence="2">
    <location>
        <begin position="25"/>
        <end position="333"/>
    </location>
</feature>
<keyword evidence="2" id="KW-0732">Signal</keyword>
<reference evidence="3 4" key="1">
    <citation type="journal article" date="2013" name="ISME J.">
        <title>A metabolic model for members of the genus Tetrasphaera involved in enhanced biological phosphorus removal.</title>
        <authorList>
            <person name="Kristiansen R."/>
            <person name="Nguyen H.T.T."/>
            <person name="Saunders A.M."/>
            <person name="Nielsen J.L."/>
            <person name="Wimmer R."/>
            <person name="Le V.Q."/>
            <person name="McIlroy S.J."/>
            <person name="Petrovski S."/>
            <person name="Seviour R.J."/>
            <person name="Calteau A."/>
            <person name="Nielsen K.L."/>
            <person name="Nielsen P.H."/>
        </authorList>
    </citation>
    <scope>NUCLEOTIDE SEQUENCE [LARGE SCALE GENOMIC DNA]</scope>
    <source>
        <strain evidence="3 4">Ben110</strain>
    </source>
</reference>
<feature type="compositionally biased region" description="Low complexity" evidence="1">
    <location>
        <begin position="34"/>
        <end position="73"/>
    </location>
</feature>
<evidence type="ECO:0000313" key="3">
    <source>
        <dbReference type="EMBL" id="CCH74240.1"/>
    </source>
</evidence>
<dbReference type="AlphaFoldDB" id="W6JZS5"/>
<protein>
    <submittedName>
        <fullName evidence="3">FtsQ (Modular protein)</fullName>
    </submittedName>
</protein>
<proteinExistence type="predicted"/>
<dbReference type="Proteomes" id="UP000035763">
    <property type="component" value="Unassembled WGS sequence"/>
</dbReference>
<evidence type="ECO:0000256" key="1">
    <source>
        <dbReference type="SAM" id="MobiDB-lite"/>
    </source>
</evidence>
<dbReference type="OrthoDB" id="5178481at2"/>
<accession>W6JZS5</accession>
<comment type="caution">
    <text evidence="3">The sequence shown here is derived from an EMBL/GenBank/DDBJ whole genome shotgun (WGS) entry which is preliminary data.</text>
</comment>